<evidence type="ECO:0000313" key="1">
    <source>
        <dbReference type="EMBL" id="KAH3823712.1"/>
    </source>
</evidence>
<dbReference type="EMBL" id="JAIWYP010000005">
    <property type="protein sequence ID" value="KAH3823712.1"/>
    <property type="molecule type" value="Genomic_DNA"/>
</dbReference>
<proteinExistence type="predicted"/>
<reference evidence="1" key="2">
    <citation type="submission" date="2020-11" db="EMBL/GenBank/DDBJ databases">
        <authorList>
            <person name="McCartney M.A."/>
            <person name="Auch B."/>
            <person name="Kono T."/>
            <person name="Mallez S."/>
            <person name="Becker A."/>
            <person name="Gohl D.M."/>
            <person name="Silverstein K.A.T."/>
            <person name="Koren S."/>
            <person name="Bechman K.B."/>
            <person name="Herman A."/>
            <person name="Abrahante J.E."/>
            <person name="Garbe J."/>
        </authorList>
    </citation>
    <scope>NUCLEOTIDE SEQUENCE</scope>
    <source>
        <strain evidence="1">Duluth1</strain>
        <tissue evidence="1">Whole animal</tissue>
    </source>
</reference>
<dbReference type="AlphaFoldDB" id="A0A9D4H1L7"/>
<protein>
    <submittedName>
        <fullName evidence="1">Uncharacterized protein</fullName>
    </submittedName>
</protein>
<reference evidence="1" key="1">
    <citation type="journal article" date="2019" name="bioRxiv">
        <title>The Genome of the Zebra Mussel, Dreissena polymorpha: A Resource for Invasive Species Research.</title>
        <authorList>
            <person name="McCartney M.A."/>
            <person name="Auch B."/>
            <person name="Kono T."/>
            <person name="Mallez S."/>
            <person name="Zhang Y."/>
            <person name="Obille A."/>
            <person name="Becker A."/>
            <person name="Abrahante J.E."/>
            <person name="Garbe J."/>
            <person name="Badalamenti J.P."/>
            <person name="Herman A."/>
            <person name="Mangelson H."/>
            <person name="Liachko I."/>
            <person name="Sullivan S."/>
            <person name="Sone E.D."/>
            <person name="Koren S."/>
            <person name="Silverstein K.A.T."/>
            <person name="Beckman K.B."/>
            <person name="Gohl D.M."/>
        </authorList>
    </citation>
    <scope>NUCLEOTIDE SEQUENCE</scope>
    <source>
        <strain evidence="1">Duluth1</strain>
        <tissue evidence="1">Whole animal</tissue>
    </source>
</reference>
<accession>A0A9D4H1L7</accession>
<comment type="caution">
    <text evidence="1">The sequence shown here is derived from an EMBL/GenBank/DDBJ whole genome shotgun (WGS) entry which is preliminary data.</text>
</comment>
<organism evidence="1 2">
    <name type="scientific">Dreissena polymorpha</name>
    <name type="common">Zebra mussel</name>
    <name type="synonym">Mytilus polymorpha</name>
    <dbReference type="NCBI Taxonomy" id="45954"/>
    <lineage>
        <taxon>Eukaryota</taxon>
        <taxon>Metazoa</taxon>
        <taxon>Spiralia</taxon>
        <taxon>Lophotrochozoa</taxon>
        <taxon>Mollusca</taxon>
        <taxon>Bivalvia</taxon>
        <taxon>Autobranchia</taxon>
        <taxon>Heteroconchia</taxon>
        <taxon>Euheterodonta</taxon>
        <taxon>Imparidentia</taxon>
        <taxon>Neoheterodontei</taxon>
        <taxon>Myida</taxon>
        <taxon>Dreissenoidea</taxon>
        <taxon>Dreissenidae</taxon>
        <taxon>Dreissena</taxon>
    </lineage>
</organism>
<dbReference type="Proteomes" id="UP000828390">
    <property type="component" value="Unassembled WGS sequence"/>
</dbReference>
<name>A0A9D4H1L7_DREPO</name>
<evidence type="ECO:0000313" key="2">
    <source>
        <dbReference type="Proteomes" id="UP000828390"/>
    </source>
</evidence>
<sequence length="118" mass="13462">MTLSISGVNVVFVPFHECLFLYVDAIWSVGSEFCLLQLLYGLAVLVKPAEFSSPIIWKSSMACPSVQKCSATGSLCCVRIRDRFNKCRWFRVPPVSHTYTYLKQRRQLTAYTTLDDLQ</sequence>
<keyword evidence="2" id="KW-1185">Reference proteome</keyword>
<gene>
    <name evidence="1" type="ORF">DPMN_125529</name>
</gene>